<proteinExistence type="predicted"/>
<evidence type="ECO:0008006" key="4">
    <source>
        <dbReference type="Google" id="ProtNLM"/>
    </source>
</evidence>
<dbReference type="Proteomes" id="UP000316304">
    <property type="component" value="Unassembled WGS sequence"/>
</dbReference>
<organism evidence="2 3">
    <name type="scientific">Novipirellula galeiformis</name>
    <dbReference type="NCBI Taxonomy" id="2528004"/>
    <lineage>
        <taxon>Bacteria</taxon>
        <taxon>Pseudomonadati</taxon>
        <taxon>Planctomycetota</taxon>
        <taxon>Planctomycetia</taxon>
        <taxon>Pirellulales</taxon>
        <taxon>Pirellulaceae</taxon>
        <taxon>Novipirellula</taxon>
    </lineage>
</organism>
<accession>A0A5C6CH24</accession>
<evidence type="ECO:0000313" key="3">
    <source>
        <dbReference type="Proteomes" id="UP000316304"/>
    </source>
</evidence>
<keyword evidence="3" id="KW-1185">Reference proteome</keyword>
<comment type="caution">
    <text evidence="2">The sequence shown here is derived from an EMBL/GenBank/DDBJ whole genome shotgun (WGS) entry which is preliminary data.</text>
</comment>
<dbReference type="InterPro" id="IPR010297">
    <property type="entry name" value="DUF900_hydrolase"/>
</dbReference>
<gene>
    <name evidence="2" type="ORF">Pla52o_21290</name>
</gene>
<dbReference type="Pfam" id="PF05990">
    <property type="entry name" value="DUF900"/>
    <property type="match status" value="1"/>
</dbReference>
<evidence type="ECO:0000313" key="2">
    <source>
        <dbReference type="EMBL" id="TWU24203.1"/>
    </source>
</evidence>
<dbReference type="EMBL" id="SJPT01000003">
    <property type="protein sequence ID" value="TWU24203.1"/>
    <property type="molecule type" value="Genomic_DNA"/>
</dbReference>
<evidence type="ECO:0000256" key="1">
    <source>
        <dbReference type="SAM" id="SignalP"/>
    </source>
</evidence>
<sequence length="357" mass="39273" precursor="true">MKIPALLISSCLTIALGMVPAGSFADEAVRVDEERSEPMLAEATPVPIGLPVSDDATVEASVACPHAADRIWIINTRRMTSNVCYADLEQPQFSISRLSPNGCATSSSFDEYQNELVPGRTTAIYVHGYRFKSSEATRRGLLVHRQVAHRRGPDPIDWVIWSWPSEKETFIGHDIREKAKYTDTQGLYLAWLLKKHVAKSVPTTLIGYSFGGRVVTGSLHALAGGSLGGRSLPCDPIVNARIDVGLVAPAIEKDWLAPCQYHALATSNMDQLLLLYNQRDSVLKRYWLLDRVRGSMAIGFGQLQSFAPRSDGSGIWLRARDCSPSIGSTHDELDYYHPQCSAGTEMALLLNDALIHH</sequence>
<feature type="chain" id="PRO_5022894099" description="Alpha/beta hydrolase family protein" evidence="1">
    <location>
        <begin position="26"/>
        <end position="357"/>
    </location>
</feature>
<dbReference type="AlphaFoldDB" id="A0A5C6CH24"/>
<name>A0A5C6CH24_9BACT</name>
<protein>
    <recommendedName>
        <fullName evidence="4">Alpha/beta hydrolase family protein</fullName>
    </recommendedName>
</protein>
<reference evidence="2 3" key="1">
    <citation type="submission" date="2019-02" db="EMBL/GenBank/DDBJ databases">
        <title>Deep-cultivation of Planctomycetes and their phenomic and genomic characterization uncovers novel biology.</title>
        <authorList>
            <person name="Wiegand S."/>
            <person name="Jogler M."/>
            <person name="Boedeker C."/>
            <person name="Pinto D."/>
            <person name="Vollmers J."/>
            <person name="Rivas-Marin E."/>
            <person name="Kohn T."/>
            <person name="Peeters S.H."/>
            <person name="Heuer A."/>
            <person name="Rast P."/>
            <person name="Oberbeckmann S."/>
            <person name="Bunk B."/>
            <person name="Jeske O."/>
            <person name="Meyerdierks A."/>
            <person name="Storesund J.E."/>
            <person name="Kallscheuer N."/>
            <person name="Luecker S."/>
            <person name="Lage O.M."/>
            <person name="Pohl T."/>
            <person name="Merkel B.J."/>
            <person name="Hornburger P."/>
            <person name="Mueller R.-W."/>
            <person name="Bruemmer F."/>
            <person name="Labrenz M."/>
            <person name="Spormann A.M."/>
            <person name="Op Den Camp H."/>
            <person name="Overmann J."/>
            <person name="Amann R."/>
            <person name="Jetten M.S.M."/>
            <person name="Mascher T."/>
            <person name="Medema M.H."/>
            <person name="Devos D.P."/>
            <person name="Kaster A.-K."/>
            <person name="Ovreas L."/>
            <person name="Rohde M."/>
            <person name="Galperin M.Y."/>
            <person name="Jogler C."/>
        </authorList>
    </citation>
    <scope>NUCLEOTIDE SEQUENCE [LARGE SCALE GENOMIC DNA]</scope>
    <source>
        <strain evidence="2 3">Pla52o</strain>
    </source>
</reference>
<feature type="signal peptide" evidence="1">
    <location>
        <begin position="1"/>
        <end position="25"/>
    </location>
</feature>
<keyword evidence="1" id="KW-0732">Signal</keyword>